<evidence type="ECO:0000313" key="3">
    <source>
        <dbReference type="Proteomes" id="UP001236507"/>
    </source>
</evidence>
<comment type="caution">
    <text evidence="2">The sequence shown here is derived from an EMBL/GenBank/DDBJ whole genome shotgun (WGS) entry which is preliminary data.</text>
</comment>
<name>A0ABT6Y3T8_9BACT</name>
<dbReference type="RefSeq" id="WP_283343433.1">
    <property type="nucleotide sequence ID" value="NZ_JASHIF010000002.1"/>
</dbReference>
<feature type="transmembrane region" description="Helical" evidence="1">
    <location>
        <begin position="74"/>
        <end position="94"/>
    </location>
</feature>
<keyword evidence="1" id="KW-0472">Membrane</keyword>
<proteinExistence type="predicted"/>
<keyword evidence="1" id="KW-1133">Transmembrane helix</keyword>
<feature type="transmembrane region" description="Helical" evidence="1">
    <location>
        <begin position="40"/>
        <end position="62"/>
    </location>
</feature>
<gene>
    <name evidence="2" type="ORF">QM524_03055</name>
</gene>
<dbReference type="Gene3D" id="1.20.210.10">
    <property type="entry name" value="Cytochrome c oxidase-like, subunit I domain"/>
    <property type="match status" value="1"/>
</dbReference>
<dbReference type="EMBL" id="JASHIF010000002">
    <property type="protein sequence ID" value="MDI9858181.1"/>
    <property type="molecule type" value="Genomic_DNA"/>
</dbReference>
<evidence type="ECO:0000313" key="2">
    <source>
        <dbReference type="EMBL" id="MDI9858181.1"/>
    </source>
</evidence>
<accession>A0ABT6Y3T8</accession>
<protein>
    <submittedName>
        <fullName evidence="2">Uncharacterized protein</fullName>
    </submittedName>
</protein>
<dbReference type="SUPFAM" id="SSF81442">
    <property type="entry name" value="Cytochrome c oxidase subunit I-like"/>
    <property type="match status" value="1"/>
</dbReference>
<feature type="transmembrane region" description="Helical" evidence="1">
    <location>
        <begin position="106"/>
        <end position="131"/>
    </location>
</feature>
<keyword evidence="1" id="KW-0812">Transmembrane</keyword>
<dbReference type="Proteomes" id="UP001236507">
    <property type="component" value="Unassembled WGS sequence"/>
</dbReference>
<dbReference type="InterPro" id="IPR036927">
    <property type="entry name" value="Cyt_c_oxase-like_su1_sf"/>
</dbReference>
<organism evidence="2 3">
    <name type="scientific">Flectobacillus roseus</name>
    <dbReference type="NCBI Taxonomy" id="502259"/>
    <lineage>
        <taxon>Bacteria</taxon>
        <taxon>Pseudomonadati</taxon>
        <taxon>Bacteroidota</taxon>
        <taxon>Cytophagia</taxon>
        <taxon>Cytophagales</taxon>
        <taxon>Flectobacillaceae</taxon>
        <taxon>Flectobacillus</taxon>
    </lineage>
</organism>
<sequence>MKFTPYSLFAITSTLLLGLGTIFASRTFDIILHDSFYVIGYLPISISFSLISGLMALIYFILQKTGKRINQKIGFWHWSLFNFGWVLLAISFNLEQLIKNYNVVEYAIMGLLLGGLTTFLISFLTFAFGVFKAFRNKDM</sequence>
<reference evidence="2 3" key="1">
    <citation type="submission" date="2023-05" db="EMBL/GenBank/DDBJ databases">
        <title>Novel species of genus Flectobacillus isolated from stream in China.</title>
        <authorList>
            <person name="Lu H."/>
        </authorList>
    </citation>
    <scope>NUCLEOTIDE SEQUENCE [LARGE SCALE GENOMIC DNA]</scope>
    <source>
        <strain evidence="2 3">KCTC 42575</strain>
    </source>
</reference>
<evidence type="ECO:0000256" key="1">
    <source>
        <dbReference type="SAM" id="Phobius"/>
    </source>
</evidence>
<keyword evidence="3" id="KW-1185">Reference proteome</keyword>